<evidence type="ECO:0000256" key="1">
    <source>
        <dbReference type="SAM" id="MobiDB-lite"/>
    </source>
</evidence>
<reference evidence="2" key="1">
    <citation type="journal article" date="2022" name="Plant J.">
        <title>Strategies of tolerance reflected in two North American maple genomes.</title>
        <authorList>
            <person name="McEvoy S.L."/>
            <person name="Sezen U.U."/>
            <person name="Trouern-Trend A."/>
            <person name="McMahon S.M."/>
            <person name="Schaberg P.G."/>
            <person name="Yang J."/>
            <person name="Wegrzyn J.L."/>
            <person name="Swenson N.G."/>
        </authorList>
    </citation>
    <scope>NUCLEOTIDE SEQUENCE</scope>
    <source>
        <strain evidence="2">NS2018</strain>
    </source>
</reference>
<feature type="compositionally biased region" description="Polar residues" evidence="1">
    <location>
        <begin position="47"/>
        <end position="68"/>
    </location>
</feature>
<organism evidence="2 3">
    <name type="scientific">Acer saccharum</name>
    <name type="common">Sugar maple</name>
    <dbReference type="NCBI Taxonomy" id="4024"/>
    <lineage>
        <taxon>Eukaryota</taxon>
        <taxon>Viridiplantae</taxon>
        <taxon>Streptophyta</taxon>
        <taxon>Embryophyta</taxon>
        <taxon>Tracheophyta</taxon>
        <taxon>Spermatophyta</taxon>
        <taxon>Magnoliopsida</taxon>
        <taxon>eudicotyledons</taxon>
        <taxon>Gunneridae</taxon>
        <taxon>Pentapetalae</taxon>
        <taxon>rosids</taxon>
        <taxon>malvids</taxon>
        <taxon>Sapindales</taxon>
        <taxon>Sapindaceae</taxon>
        <taxon>Hippocastanoideae</taxon>
        <taxon>Acereae</taxon>
        <taxon>Acer</taxon>
    </lineage>
</organism>
<feature type="compositionally biased region" description="Basic and acidic residues" evidence="1">
    <location>
        <begin position="609"/>
        <end position="620"/>
    </location>
</feature>
<dbReference type="InterPro" id="IPR039319">
    <property type="entry name" value="ELF3-like"/>
</dbReference>
<dbReference type="Proteomes" id="UP001168877">
    <property type="component" value="Unassembled WGS sequence"/>
</dbReference>
<comment type="caution">
    <text evidence="2">The sequence shown here is derived from an EMBL/GenBank/DDBJ whole genome shotgun (WGS) entry which is preliminary data.</text>
</comment>
<feature type="region of interest" description="Disordered" evidence="1">
    <location>
        <begin position="1"/>
        <end position="34"/>
    </location>
</feature>
<accession>A0AA39SQ35</accession>
<feature type="compositionally biased region" description="Polar residues" evidence="1">
    <location>
        <begin position="823"/>
        <end position="843"/>
    </location>
</feature>
<gene>
    <name evidence="2" type="ORF">LWI29_000249</name>
</gene>
<feature type="compositionally biased region" description="Polar residues" evidence="1">
    <location>
        <begin position="295"/>
        <end position="305"/>
    </location>
</feature>
<feature type="compositionally biased region" description="Basic and acidic residues" evidence="1">
    <location>
        <begin position="1"/>
        <end position="10"/>
    </location>
</feature>
<dbReference type="GO" id="GO:2000028">
    <property type="term" value="P:regulation of photoperiodism, flowering"/>
    <property type="evidence" value="ECO:0007669"/>
    <property type="project" value="InterPro"/>
</dbReference>
<evidence type="ECO:0000313" key="3">
    <source>
        <dbReference type="Proteomes" id="UP001168877"/>
    </source>
</evidence>
<evidence type="ECO:0000313" key="2">
    <source>
        <dbReference type="EMBL" id="KAK0594758.1"/>
    </source>
</evidence>
<reference evidence="2" key="2">
    <citation type="submission" date="2023-06" db="EMBL/GenBank/DDBJ databases">
        <authorList>
            <person name="Swenson N.G."/>
            <person name="Wegrzyn J.L."/>
            <person name="Mcevoy S.L."/>
        </authorList>
    </citation>
    <scope>NUCLEOTIDE SEQUENCE</scope>
    <source>
        <strain evidence="2">NS2018</strain>
        <tissue evidence="2">Leaf</tissue>
    </source>
</reference>
<keyword evidence="3" id="KW-1185">Reference proteome</keyword>
<evidence type="ECO:0008006" key="4">
    <source>
        <dbReference type="Google" id="ProtNLM"/>
    </source>
</evidence>
<feature type="region of interest" description="Disordered" evidence="1">
    <location>
        <begin position="295"/>
        <end position="319"/>
    </location>
</feature>
<protein>
    <recommendedName>
        <fullName evidence="4">Protein EARLY FLOWERING 3-like</fullName>
    </recommendedName>
</protein>
<sequence length="904" mass="98641">MRGGRDDEKVTTSPMFPRLHVNDTEKGGPRAPPRNKMALYEQLSIPSQRFTSGSPNNGSSLAPSMSSSNGGGYERSVFTQFCNSPAPSILAEKVNLFSSGGMKLNTVMANQEWKSMKPANSQSFNATGPLSPTAKCNSFKPSNFSNFKSFLAKKLGDEDDLRVPSNNQLNRDRKFKLRKGSNPGDLRSRLFVRNQIEDNVKVFQPRQDLVERPASITSSRDRNLVDASSGWPLKVTSFKSLKRTYSSMMNQETRSNSMDILKALHGTNVQLNHEFLAARDEIDKENVFKVRTESMSLGDDNSSPKNGLENGRECCGDKNGKPVKVRKVDRHDDVSNTCMMDSISVLGLSPDDVVGMIGEKQFWKARRAIIDQQRVFAVQVFELHRLMKVQKLIARSPHLLLDDQLYMNKPHLDMSLVKKLPPKSILEASPQIIVKPKDNSQKPDLIMECEDENAVGNLPLPSVNNDTSKGLVTRQSNFGSYSGNAPPTPVTRNIKPSLWCPGNQWLISVMSPSEGLVYKPYTGPCPPTAGFVAPFYGSCGPVSLTPAGGDFLSTAYGVPASHQQGIGILPGNPPLGQTYFPPYGMPVMNPSISSSAVKQMSPFPGTWTKDNHLSDSKESEVQGSTASSPAAERAKGDALPLFPMEPIVQASDQNAQTNEQQSRVIKNRNILPHPNSKLERRNSASVVNERKVNRPQITPALYATPEATPLPDSPSSFPPSPYIVNHKRRGPRLVKSFSVADVASRQKAIDEGKVNGTATQSAKTKDAVLTKSASVTFAIPDPIEEEHENNVHNSPLAKDQMNGLNKGSVEMGHANGVYDDDLGSSNRELGSSNMALGSSNVSNGLAGKKDLLKSATFKSESESEDFFDPHESLSYTSNTDGEDNTGAESSVRNATPMGEFYDAD</sequence>
<dbReference type="EMBL" id="JAUESC010000004">
    <property type="protein sequence ID" value="KAK0594758.1"/>
    <property type="molecule type" value="Genomic_DNA"/>
</dbReference>
<feature type="region of interest" description="Disordered" evidence="1">
    <location>
        <begin position="603"/>
        <end position="634"/>
    </location>
</feature>
<feature type="region of interest" description="Disordered" evidence="1">
    <location>
        <begin position="857"/>
        <end position="904"/>
    </location>
</feature>
<proteinExistence type="predicted"/>
<feature type="region of interest" description="Disordered" evidence="1">
    <location>
        <begin position="780"/>
        <end position="843"/>
    </location>
</feature>
<feature type="compositionally biased region" description="Basic and acidic residues" evidence="1">
    <location>
        <begin position="310"/>
        <end position="319"/>
    </location>
</feature>
<name>A0AA39SQ35_ACESA</name>
<dbReference type="AlphaFoldDB" id="A0AA39SQ35"/>
<dbReference type="PANTHER" id="PTHR34281:SF7">
    <property type="entry name" value="PROTEIN EARLY FLOWERING 3"/>
    <property type="match status" value="1"/>
</dbReference>
<dbReference type="PANTHER" id="PTHR34281">
    <property type="entry name" value="PROTEIN EARLY FLOWERING 3"/>
    <property type="match status" value="1"/>
</dbReference>
<feature type="region of interest" description="Disordered" evidence="1">
    <location>
        <begin position="47"/>
        <end position="69"/>
    </location>
</feature>